<feature type="region of interest" description="Disordered" evidence="1">
    <location>
        <begin position="1"/>
        <end position="86"/>
    </location>
</feature>
<reference evidence="2" key="1">
    <citation type="submission" date="2023-01" db="EMBL/GenBank/DDBJ databases">
        <authorList>
            <person name="Van Ghelder C."/>
            <person name="Rancurel C."/>
        </authorList>
    </citation>
    <scope>NUCLEOTIDE SEQUENCE</scope>
    <source>
        <strain evidence="2">CNCM I-4278</strain>
    </source>
</reference>
<organism evidence="2 3">
    <name type="scientific">Periconia digitata</name>
    <dbReference type="NCBI Taxonomy" id="1303443"/>
    <lineage>
        <taxon>Eukaryota</taxon>
        <taxon>Fungi</taxon>
        <taxon>Dikarya</taxon>
        <taxon>Ascomycota</taxon>
        <taxon>Pezizomycotina</taxon>
        <taxon>Dothideomycetes</taxon>
        <taxon>Pleosporomycetidae</taxon>
        <taxon>Pleosporales</taxon>
        <taxon>Massarineae</taxon>
        <taxon>Periconiaceae</taxon>
        <taxon>Periconia</taxon>
    </lineage>
</organism>
<evidence type="ECO:0000256" key="1">
    <source>
        <dbReference type="SAM" id="MobiDB-lite"/>
    </source>
</evidence>
<feature type="compositionally biased region" description="Low complexity" evidence="1">
    <location>
        <begin position="115"/>
        <end position="165"/>
    </location>
</feature>
<sequence length="562" mass="59043">MTAKRDAFKAQLDARDSENSGTQKEKQGRRNTDDPKPSQGRQLTFAECSSSTASRRSDAVPEAGASTSASVADPTPSDVQVFSDDEVDFEEIGDWITYPASTGQSTAAAALSEFPASSSQPAQSTAAAAPVINVSAIPSSSVASSTPSSSQLAPSTAATSTVSSSPPVPSPTPAPPEINESDIPGETVYEDIPRRLTPGRPVRPGAAPSGFMSGSTSRVFGPELREPTKLPTVDQSTSTPGPPVKDAYFELYKGSLTEARNSSKSTLDGAKNTPDDPNTVDGESSTPDDPQNTVVSSKNTVDSPQTSKPRRGRPPGSKNKKPAQKPAATPTKQGGGPLRESSQTPAAGTRKRKRGAETEKPQKAPRLPDAIMPATPPAFAPNVEAPSPPVAGEDAVTQAQPPTPDEASTSPVATEEGNATPAQPPASAPAPAVAAPPPAGPRKNRRANPRSRTTRFLRGAGKLCAIHHGCEEAVIYRRRGRIRQINSRRLTRHGFPRSHVELGDAEHNRSVEHGQGWVRGGQRQQWHSSTNRQVSGICGDGVGRFLLLVEFVGVLSCGKQQW</sequence>
<evidence type="ECO:0000313" key="3">
    <source>
        <dbReference type="Proteomes" id="UP001152607"/>
    </source>
</evidence>
<feature type="compositionally biased region" description="Polar residues" evidence="1">
    <location>
        <begin position="39"/>
        <end position="54"/>
    </location>
</feature>
<dbReference type="EMBL" id="CAOQHR010000004">
    <property type="protein sequence ID" value="CAI6332979.1"/>
    <property type="molecule type" value="Genomic_DNA"/>
</dbReference>
<feature type="compositionally biased region" description="Polar residues" evidence="1">
    <location>
        <begin position="281"/>
        <end position="307"/>
    </location>
</feature>
<dbReference type="Proteomes" id="UP001152607">
    <property type="component" value="Unassembled WGS sequence"/>
</dbReference>
<evidence type="ECO:0000313" key="2">
    <source>
        <dbReference type="EMBL" id="CAI6332979.1"/>
    </source>
</evidence>
<comment type="caution">
    <text evidence="2">The sequence shown here is derived from an EMBL/GenBank/DDBJ whole genome shotgun (WGS) entry which is preliminary data.</text>
</comment>
<protein>
    <submittedName>
        <fullName evidence="2">Uncharacterized protein</fullName>
    </submittedName>
</protein>
<dbReference type="AlphaFoldDB" id="A0A9W4UC56"/>
<feature type="compositionally biased region" description="Pro residues" evidence="1">
    <location>
        <begin position="166"/>
        <end position="176"/>
    </location>
</feature>
<feature type="compositionally biased region" description="Basic residues" evidence="1">
    <location>
        <begin position="442"/>
        <end position="453"/>
    </location>
</feature>
<proteinExistence type="predicted"/>
<feature type="compositionally biased region" description="Pro residues" evidence="1">
    <location>
        <begin position="422"/>
        <end position="440"/>
    </location>
</feature>
<name>A0A9W4UC56_9PLEO</name>
<gene>
    <name evidence="2" type="ORF">PDIGIT_LOCUS6013</name>
</gene>
<feature type="compositionally biased region" description="Basic and acidic residues" evidence="1">
    <location>
        <begin position="1"/>
        <end position="36"/>
    </location>
</feature>
<accession>A0A9W4UC56</accession>
<feature type="compositionally biased region" description="Basic residues" evidence="1">
    <location>
        <begin position="308"/>
        <end position="323"/>
    </location>
</feature>
<keyword evidence="3" id="KW-1185">Reference proteome</keyword>
<feature type="region of interest" description="Disordered" evidence="1">
    <location>
        <begin position="103"/>
        <end position="453"/>
    </location>
</feature>